<comment type="similarity">
    <text evidence="3">Belongs to the glycosyl hydrolase 13 family.</text>
</comment>
<comment type="cofactor">
    <cofactor evidence="2">
        <name>Ca(2+)</name>
        <dbReference type="ChEBI" id="CHEBI:29108"/>
    </cofactor>
</comment>
<evidence type="ECO:0000256" key="1">
    <source>
        <dbReference type="ARBA" id="ARBA00000548"/>
    </source>
</evidence>
<feature type="binding site" evidence="14">
    <location>
        <position position="197"/>
    </location>
    <ligand>
        <name>Ca(2+)</name>
        <dbReference type="ChEBI" id="CHEBI:29108"/>
        <label>1</label>
    </ligand>
</feature>
<evidence type="ECO:0000256" key="7">
    <source>
        <dbReference type="ARBA" id="ARBA00022837"/>
    </source>
</evidence>
<dbReference type="PIRSF" id="PIRSF001024">
    <property type="entry name" value="Alph-amyl_fung"/>
    <property type="match status" value="1"/>
</dbReference>
<reference evidence="19 20" key="1">
    <citation type="submission" date="2015-09" db="EMBL/GenBank/DDBJ databases">
        <title>Host preference determinants of Valsa canker pathogens revealed by comparative genomics.</title>
        <authorList>
            <person name="Yin Z."/>
            <person name="Huang L."/>
        </authorList>
    </citation>
    <scope>NUCLEOTIDE SEQUENCE [LARGE SCALE GENOMIC DNA]</scope>
    <source>
        <strain evidence="19 20">SXYLt</strain>
    </source>
</reference>
<feature type="domain" description="Glycosyl hydrolase family 13 catalytic" evidence="18">
    <location>
        <begin position="33"/>
        <end position="391"/>
    </location>
</feature>
<feature type="signal peptide" evidence="17">
    <location>
        <begin position="1"/>
        <end position="23"/>
    </location>
</feature>
<keyword evidence="10" id="KW-0119">Carbohydrate metabolism</keyword>
<evidence type="ECO:0000256" key="4">
    <source>
        <dbReference type="ARBA" id="ARBA00012595"/>
    </source>
</evidence>
<evidence type="ECO:0000256" key="15">
    <source>
        <dbReference type="PIRSR" id="PIRSR001024-4"/>
    </source>
</evidence>
<dbReference type="InterPro" id="IPR015340">
    <property type="entry name" value="A_amylase_C_dom"/>
</dbReference>
<dbReference type="Pfam" id="PF00128">
    <property type="entry name" value="Alpha-amylase"/>
    <property type="match status" value="1"/>
</dbReference>
<organism evidence="19 20">
    <name type="scientific">Cytospora leucostoma</name>
    <dbReference type="NCBI Taxonomy" id="1230097"/>
    <lineage>
        <taxon>Eukaryota</taxon>
        <taxon>Fungi</taxon>
        <taxon>Dikarya</taxon>
        <taxon>Ascomycota</taxon>
        <taxon>Pezizomycotina</taxon>
        <taxon>Sordariomycetes</taxon>
        <taxon>Sordariomycetidae</taxon>
        <taxon>Diaporthales</taxon>
        <taxon>Cytosporaceae</taxon>
        <taxon>Cytospora</taxon>
    </lineage>
</organism>
<evidence type="ECO:0000256" key="6">
    <source>
        <dbReference type="ARBA" id="ARBA00022801"/>
    </source>
</evidence>
<feature type="binding site" evidence="16">
    <location>
        <position position="366"/>
    </location>
    <ligand>
        <name>substrate</name>
    </ligand>
</feature>
<dbReference type="EC" id="3.2.1.1" evidence="4"/>
<dbReference type="Pfam" id="PF09260">
    <property type="entry name" value="A_amylase_dom_C"/>
    <property type="match status" value="1"/>
</dbReference>
<dbReference type="SUPFAM" id="SSF51445">
    <property type="entry name" value="(Trans)glycosidases"/>
    <property type="match status" value="1"/>
</dbReference>
<dbReference type="InterPro" id="IPR017853">
    <property type="entry name" value="GH"/>
</dbReference>
<dbReference type="Gene3D" id="3.20.20.80">
    <property type="entry name" value="Glycosidases"/>
    <property type="match status" value="1"/>
</dbReference>
<evidence type="ECO:0000313" key="19">
    <source>
        <dbReference type="EMBL" id="ROW13456.1"/>
    </source>
</evidence>
<dbReference type="SUPFAM" id="SSF51011">
    <property type="entry name" value="Glycosyl hydrolase domain"/>
    <property type="match status" value="1"/>
</dbReference>
<feature type="disulfide bond" evidence="15">
    <location>
        <begin position="172"/>
        <end position="186"/>
    </location>
</feature>
<gene>
    <name evidence="19" type="ORF">VPNG_04392</name>
</gene>
<feature type="binding site" evidence="14">
    <location>
        <position position="228"/>
    </location>
    <ligand>
        <name>Ca(2+)</name>
        <dbReference type="ChEBI" id="CHEBI:29108"/>
        <label>2</label>
    </ligand>
</feature>
<dbReference type="Proteomes" id="UP000285146">
    <property type="component" value="Unassembled WGS sequence"/>
</dbReference>
<evidence type="ECO:0000313" key="20">
    <source>
        <dbReference type="Proteomes" id="UP000285146"/>
    </source>
</evidence>
<feature type="binding site" evidence="14">
    <location>
        <position position="252"/>
    </location>
    <ligand>
        <name>Ca(2+)</name>
        <dbReference type="ChEBI" id="CHEBI:29108"/>
        <label>2</label>
    </ligand>
</feature>
<evidence type="ECO:0000256" key="12">
    <source>
        <dbReference type="PIRSR" id="PIRSR001024-1"/>
    </source>
</evidence>
<name>A0A423XBS8_9PEZI</name>
<evidence type="ECO:0000256" key="2">
    <source>
        <dbReference type="ARBA" id="ARBA00001913"/>
    </source>
</evidence>
<dbReference type="GO" id="GO:0004556">
    <property type="term" value="F:alpha-amylase activity"/>
    <property type="evidence" value="ECO:0007669"/>
    <property type="project" value="UniProtKB-EC"/>
</dbReference>
<evidence type="ECO:0000256" key="5">
    <source>
        <dbReference type="ARBA" id="ARBA00022723"/>
    </source>
</evidence>
<feature type="site" description="Transition state stabilizer" evidence="13">
    <location>
        <position position="319"/>
    </location>
</feature>
<dbReference type="InterPro" id="IPR013780">
    <property type="entry name" value="Glyco_hydro_b"/>
</dbReference>
<evidence type="ECO:0000256" key="3">
    <source>
        <dbReference type="ARBA" id="ARBA00008061"/>
    </source>
</evidence>
<keyword evidence="5 14" id="KW-0479">Metal-binding</keyword>
<feature type="binding site" evidence="16">
    <location>
        <position position="256"/>
    </location>
    <ligand>
        <name>substrate</name>
    </ligand>
</feature>
<feature type="chain" id="PRO_5019060095" description="alpha-amylase" evidence="17">
    <location>
        <begin position="24"/>
        <end position="537"/>
    </location>
</feature>
<evidence type="ECO:0000256" key="11">
    <source>
        <dbReference type="ARBA" id="ARBA00023295"/>
    </source>
</evidence>
<dbReference type="PANTHER" id="PTHR10357">
    <property type="entry name" value="ALPHA-AMYLASE FAMILY MEMBER"/>
    <property type="match status" value="1"/>
</dbReference>
<feature type="disulfide bond" evidence="15">
    <location>
        <begin position="464"/>
        <end position="499"/>
    </location>
</feature>
<feature type="binding site" evidence="14">
    <location>
        <position position="232"/>
    </location>
    <ligand>
        <name>Ca(2+)</name>
        <dbReference type="ChEBI" id="CHEBI:29108"/>
        <label>1</label>
    </ligand>
</feature>
<feature type="binding site" evidence="14">
    <location>
        <position position="184"/>
    </location>
    <ligand>
        <name>Ca(2+)</name>
        <dbReference type="ChEBI" id="CHEBI:29108"/>
        <label>1</label>
    </ligand>
</feature>
<feature type="disulfide bond" evidence="15">
    <location>
        <begin position="262"/>
        <end position="305"/>
    </location>
</feature>
<dbReference type="OrthoDB" id="204980at2759"/>
<dbReference type="PANTHER" id="PTHR10357:SF208">
    <property type="entry name" value="ALPHA-AMYLASE"/>
    <property type="match status" value="1"/>
</dbReference>
<dbReference type="Gene3D" id="2.60.40.1180">
    <property type="entry name" value="Golgi alpha-mannosidase II"/>
    <property type="match status" value="1"/>
</dbReference>
<dbReference type="EMBL" id="LKEB01000019">
    <property type="protein sequence ID" value="ROW13456.1"/>
    <property type="molecule type" value="Genomic_DNA"/>
</dbReference>
<dbReference type="GO" id="GO:0005509">
    <property type="term" value="F:calcium ion binding"/>
    <property type="evidence" value="ECO:0007669"/>
    <property type="project" value="InterPro"/>
</dbReference>
<evidence type="ECO:0000256" key="9">
    <source>
        <dbReference type="ARBA" id="ARBA00023180"/>
    </source>
</evidence>
<keyword evidence="8 15" id="KW-1015">Disulfide bond</keyword>
<dbReference type="CDD" id="cd11319">
    <property type="entry name" value="AmyAc_euk_AmyA"/>
    <property type="match status" value="1"/>
</dbReference>
<evidence type="ECO:0000259" key="18">
    <source>
        <dbReference type="SMART" id="SM00642"/>
    </source>
</evidence>
<keyword evidence="7 14" id="KW-0106">Calcium</keyword>
<feature type="binding site" evidence="14">
    <location>
        <position position="140"/>
    </location>
    <ligand>
        <name>Ca(2+)</name>
        <dbReference type="ChEBI" id="CHEBI:29108"/>
        <label>1</label>
    </ligand>
</feature>
<comment type="catalytic activity">
    <reaction evidence="1">
        <text>Endohydrolysis of (1-&gt;4)-alpha-D-glucosidic linkages in polysaccharides containing three or more (1-&gt;4)-alpha-linked D-glucose units.</text>
        <dbReference type="EC" id="3.2.1.1"/>
    </reaction>
</comment>
<dbReference type="STRING" id="1230097.A0A423XBS8"/>
<dbReference type="GO" id="GO:0016052">
    <property type="term" value="P:carbohydrate catabolic process"/>
    <property type="evidence" value="ECO:0007669"/>
    <property type="project" value="InterPro"/>
</dbReference>
<dbReference type="AlphaFoldDB" id="A0A423XBS8"/>
<feature type="disulfide bond" evidence="15">
    <location>
        <begin position="50"/>
        <end position="57"/>
    </location>
</feature>
<evidence type="ECO:0000256" key="17">
    <source>
        <dbReference type="SAM" id="SignalP"/>
    </source>
</evidence>
<evidence type="ECO:0000256" key="10">
    <source>
        <dbReference type="ARBA" id="ARBA00023277"/>
    </source>
</evidence>
<sequence>MRAASLVLTAATALFTVSDAATADEWKSRSIYQVMVDRFARTDGSTTAACDKLYLFCNGTWTGLIDKLDYIQDMGFTAVQISPVVHNIENDTSVGEAYHGYYQDDLYAVNEHFGTADELKKLSDELHNRDMFLLVDVVVNDMAQAFDNTIPPPVDYSLFDPFDKSDYFHPYCNVTEWTNTTNIEDCWLYPYGVALADLKTESDVVVKMFSTWIKELVSNYTIDGLRIDAAKHVNPGFLTSFVKDAGIFALGEVLTGEVDDFCPYQTDGYLPGMPNYLEYYPLISVFNGGHMTKLASMREEARASCSDTLALGSFVENHDMPRFAHYNSDMAIANNAMMYIILNDGIPLVYQGQEQHFSGGDTPDNREALWLSGYNTSAELYVTAKTLNKVRNTMISLTNTSSPSYVDSKVETLFSDTNHLCQVKGPDGYQIVSCVNNYSSSGSKYKLSVGGFSAGDEVIEVLSCTTSTADDTGNVTMYMNHGAPKAYVLQSVLNQTGLCNTTQDAATASDQADAAVGVRSSMAIVISVVAASAMMLL</sequence>
<feature type="binding site" evidence="16">
    <location>
        <position position="319"/>
    </location>
    <ligand>
        <name>substrate</name>
    </ligand>
</feature>
<feature type="binding site" evidence="16">
    <location>
        <position position="226"/>
    </location>
    <ligand>
        <name>substrate</name>
    </ligand>
</feature>
<accession>A0A423XBS8</accession>
<dbReference type="SMART" id="SM00642">
    <property type="entry name" value="Aamy"/>
    <property type="match status" value="1"/>
</dbReference>
<evidence type="ECO:0000256" key="13">
    <source>
        <dbReference type="PIRSR" id="PIRSR001024-2"/>
    </source>
</evidence>
<evidence type="ECO:0000256" key="16">
    <source>
        <dbReference type="PIRSR" id="PIRSR001024-5"/>
    </source>
</evidence>
<keyword evidence="17" id="KW-0732">Signal</keyword>
<comment type="caution">
    <text evidence="19">The sequence shown here is derived from an EMBL/GenBank/DDBJ whole genome shotgun (WGS) entry which is preliminary data.</text>
</comment>
<protein>
    <recommendedName>
        <fullName evidence="4">alpha-amylase</fullName>
        <ecNumber evidence="4">3.2.1.1</ecNumber>
    </recommendedName>
</protein>
<evidence type="ECO:0000256" key="14">
    <source>
        <dbReference type="PIRSR" id="PIRSR001024-3"/>
    </source>
</evidence>
<feature type="active site" description="Proton donor" evidence="12">
    <location>
        <position position="252"/>
    </location>
</feature>
<keyword evidence="9" id="KW-0325">Glycoprotein</keyword>
<dbReference type="FunFam" id="3.20.20.80:FF:000120">
    <property type="entry name" value="Alpha-amylase A"/>
    <property type="match status" value="1"/>
</dbReference>
<proteinExistence type="inferred from homology"/>
<feature type="active site" description="Nucleophile" evidence="12">
    <location>
        <position position="228"/>
    </location>
</feature>
<keyword evidence="6" id="KW-0378">Hydrolase</keyword>
<keyword evidence="11" id="KW-0326">Glycosidase</keyword>
<dbReference type="InterPro" id="IPR006047">
    <property type="entry name" value="GH13_cat_dom"/>
</dbReference>
<keyword evidence="20" id="KW-1185">Reference proteome</keyword>
<evidence type="ECO:0000256" key="8">
    <source>
        <dbReference type="ARBA" id="ARBA00023157"/>
    </source>
</evidence>
<dbReference type="InParanoid" id="A0A423XBS8"/>
<dbReference type="InterPro" id="IPR013777">
    <property type="entry name" value="A-amylase-like"/>
</dbReference>